<protein>
    <submittedName>
        <fullName evidence="1">Uncharacterized protein</fullName>
    </submittedName>
</protein>
<dbReference type="AlphaFoldDB" id="A0A286FCX6"/>
<gene>
    <name evidence="1" type="ORF">SAMN06269250_1669</name>
</gene>
<proteinExistence type="predicted"/>
<accession>A0A286FCX6</accession>
<keyword evidence="2" id="KW-1185">Reference proteome</keyword>
<evidence type="ECO:0000313" key="2">
    <source>
        <dbReference type="Proteomes" id="UP000219452"/>
    </source>
</evidence>
<evidence type="ECO:0000313" key="1">
    <source>
        <dbReference type="EMBL" id="SOD81085.1"/>
    </source>
</evidence>
<dbReference type="EMBL" id="OCNH01000001">
    <property type="protein sequence ID" value="SOD81085.1"/>
    <property type="molecule type" value="Genomic_DNA"/>
</dbReference>
<reference evidence="2" key="1">
    <citation type="submission" date="2017-09" db="EMBL/GenBank/DDBJ databases">
        <authorList>
            <person name="Varghese N."/>
            <person name="Submissions S."/>
        </authorList>
    </citation>
    <scope>NUCLEOTIDE SEQUENCE [LARGE SCALE GENOMIC DNA]</scope>
    <source>
        <strain evidence="2">DSM 29961</strain>
    </source>
</reference>
<dbReference type="RefSeq" id="WP_097125283.1">
    <property type="nucleotide sequence ID" value="NZ_OCNH01000001.1"/>
</dbReference>
<sequence length="177" mass="19865">MAVATQTSVVLAKFKLTKLGVEADYEEYEMFEGTSLRTDVSKKFPFQPKDELLAAFDMLVPHLLMMCEFVNESTIENPNEILDYSIAENFKVTGLLVKESGVTIIGRRILKGKKVLNLTTPFYPWDTPDEADGYAFAHGFQMAVSMATEQALAYLEGDYIRQAAQLSLDFDNPTDQV</sequence>
<organism evidence="1 2">
    <name type="scientific">Spirosoma fluviale</name>
    <dbReference type="NCBI Taxonomy" id="1597977"/>
    <lineage>
        <taxon>Bacteria</taxon>
        <taxon>Pseudomonadati</taxon>
        <taxon>Bacteroidota</taxon>
        <taxon>Cytophagia</taxon>
        <taxon>Cytophagales</taxon>
        <taxon>Cytophagaceae</taxon>
        <taxon>Spirosoma</taxon>
    </lineage>
</organism>
<dbReference type="Proteomes" id="UP000219452">
    <property type="component" value="Unassembled WGS sequence"/>
</dbReference>
<name>A0A286FCX6_9BACT</name>
<dbReference type="OrthoDB" id="877975at2"/>